<proteinExistence type="predicted"/>
<dbReference type="InterPro" id="IPR005152">
    <property type="entry name" value="Lipase_secreted"/>
</dbReference>
<dbReference type="RefSeq" id="WP_082833973.1">
    <property type="nucleotide sequence ID" value="NZ_JABUKF010000012.1"/>
</dbReference>
<feature type="chain" id="PRO_5045090004" description="Secretory lipase" evidence="1">
    <location>
        <begin position="32"/>
        <end position="305"/>
    </location>
</feature>
<evidence type="ECO:0000313" key="2">
    <source>
        <dbReference type="EMBL" id="MBY6321294.1"/>
    </source>
</evidence>
<evidence type="ECO:0000256" key="1">
    <source>
        <dbReference type="SAM" id="SignalP"/>
    </source>
</evidence>
<feature type="signal peptide" evidence="1">
    <location>
        <begin position="1"/>
        <end position="31"/>
    </location>
</feature>
<accession>A0ABS7NTG4</accession>
<dbReference type="SUPFAM" id="SSF53474">
    <property type="entry name" value="alpha/beta-Hydrolases"/>
    <property type="match status" value="1"/>
</dbReference>
<keyword evidence="1" id="KW-0732">Signal</keyword>
<dbReference type="EMBL" id="JABUKG010000009">
    <property type="protein sequence ID" value="MBY6321294.1"/>
    <property type="molecule type" value="Genomic_DNA"/>
</dbReference>
<keyword evidence="3" id="KW-1185">Reference proteome</keyword>
<dbReference type="Gene3D" id="3.40.50.1820">
    <property type="entry name" value="alpha/beta hydrolase"/>
    <property type="match status" value="1"/>
</dbReference>
<organism evidence="2 3">
    <name type="scientific">Rhodococcoides kroppenstedtii</name>
    <dbReference type="NCBI Taxonomy" id="293050"/>
    <lineage>
        <taxon>Bacteria</taxon>
        <taxon>Bacillati</taxon>
        <taxon>Actinomycetota</taxon>
        <taxon>Actinomycetes</taxon>
        <taxon>Mycobacteriales</taxon>
        <taxon>Nocardiaceae</taxon>
        <taxon>Rhodococcoides</taxon>
    </lineage>
</organism>
<sequence>MLHTSQTGRSRTAAVAVAAALALMLGWSSVAATPSAVAAPALPDISEPTPPADSFYDRPADLDEAAPGEVLRSRPVAVRALQLLPIAVDAWQLLYRTTAADGSPDATVTTVMIPRGASPKKLLSYQAATDATLRECNPSYSLTQGLPIDFSVPAGPLTLTLPGVEVLLATSGLAQGWAVTMPDHGGVDARFLTPRQPGFAVLDGIRAAQSFSPAGLEPNGPTALWGYSGGAIASSWAVEEKEEYAPELNIVGAAFGAPERDLEASLQSANGGLLAGLIPVALNRPGPDGDFVQATSRSEAAVELF</sequence>
<protein>
    <recommendedName>
        <fullName evidence="4">Secretory lipase</fullName>
    </recommendedName>
</protein>
<comment type="caution">
    <text evidence="2">The sequence shown here is derived from an EMBL/GenBank/DDBJ whole genome shotgun (WGS) entry which is preliminary data.</text>
</comment>
<evidence type="ECO:0000313" key="3">
    <source>
        <dbReference type="Proteomes" id="UP001520140"/>
    </source>
</evidence>
<dbReference type="PANTHER" id="PTHR34853:SF1">
    <property type="entry name" value="LIPASE 5"/>
    <property type="match status" value="1"/>
</dbReference>
<dbReference type="Gene3D" id="1.10.260.130">
    <property type="match status" value="1"/>
</dbReference>
<dbReference type="InterPro" id="IPR029058">
    <property type="entry name" value="AB_hydrolase_fold"/>
</dbReference>
<evidence type="ECO:0008006" key="4">
    <source>
        <dbReference type="Google" id="ProtNLM"/>
    </source>
</evidence>
<name>A0ABS7NTG4_9NOCA</name>
<gene>
    <name evidence="2" type="ORF">HQ605_10695</name>
</gene>
<dbReference type="PANTHER" id="PTHR34853">
    <property type="match status" value="1"/>
</dbReference>
<dbReference type="Proteomes" id="UP001520140">
    <property type="component" value="Unassembled WGS sequence"/>
</dbReference>
<reference evidence="2 3" key="1">
    <citation type="submission" date="2020-06" db="EMBL/GenBank/DDBJ databases">
        <title>Taxonomy, biology and ecology of Rhodococcus bacteria occurring in California pistachio and other woody hosts as revealed by genome sequence analyses.</title>
        <authorList>
            <person name="Gai Y."/>
            <person name="Riely B."/>
        </authorList>
    </citation>
    <scope>NUCLEOTIDE SEQUENCE [LARGE SCALE GENOMIC DNA]</scope>
    <source>
        <strain evidence="2 3">BP-284</strain>
    </source>
</reference>
<dbReference type="Pfam" id="PF03583">
    <property type="entry name" value="LIP"/>
    <property type="match status" value="1"/>
</dbReference>